<dbReference type="InterPro" id="IPR002293">
    <property type="entry name" value="AA/rel_permease1"/>
</dbReference>
<dbReference type="GeneID" id="92013643"/>
<reference evidence="10 11" key="1">
    <citation type="submission" date="2024-02" db="EMBL/GenBank/DDBJ databases">
        <title>De novo assembly and annotation of 12 fungi associated with fruit tree decline syndrome in Ontario, Canada.</title>
        <authorList>
            <person name="Sulman M."/>
            <person name="Ellouze W."/>
            <person name="Ilyukhin E."/>
        </authorList>
    </citation>
    <scope>NUCLEOTIDE SEQUENCE [LARGE SCALE GENOMIC DNA]</scope>
    <source>
        <strain evidence="10 11">FDS-637</strain>
    </source>
</reference>
<dbReference type="RefSeq" id="XP_066628902.1">
    <property type="nucleotide sequence ID" value="XM_066780956.1"/>
</dbReference>
<keyword evidence="6 9" id="KW-1133">Transmembrane helix</keyword>
<feature type="transmembrane region" description="Helical" evidence="9">
    <location>
        <begin position="650"/>
        <end position="675"/>
    </location>
</feature>
<feature type="transmembrane region" description="Helical" evidence="9">
    <location>
        <begin position="812"/>
        <end position="828"/>
    </location>
</feature>
<evidence type="ECO:0000256" key="8">
    <source>
        <dbReference type="ARBA" id="ARBA00023136"/>
    </source>
</evidence>
<proteinExistence type="inferred from homology"/>
<evidence type="ECO:0000256" key="3">
    <source>
        <dbReference type="ARBA" id="ARBA00022630"/>
    </source>
</evidence>
<feature type="transmembrane region" description="Helical" evidence="9">
    <location>
        <begin position="740"/>
        <end position="759"/>
    </location>
</feature>
<dbReference type="Proteomes" id="UP001430584">
    <property type="component" value="Unassembled WGS sequence"/>
</dbReference>
<comment type="similarity">
    <text evidence="2">Belongs to the FAD-binding monooxygenase family.</text>
</comment>
<dbReference type="InterPro" id="IPR051209">
    <property type="entry name" value="FAD-bind_Monooxygenase_sf"/>
</dbReference>
<dbReference type="Pfam" id="PF00743">
    <property type="entry name" value="FMO-like"/>
    <property type="match status" value="1"/>
</dbReference>
<evidence type="ECO:0000256" key="6">
    <source>
        <dbReference type="ARBA" id="ARBA00022989"/>
    </source>
</evidence>
<keyword evidence="5" id="KW-0274">FAD</keyword>
<dbReference type="Pfam" id="PF13520">
    <property type="entry name" value="AA_permease_2"/>
    <property type="match status" value="1"/>
</dbReference>
<comment type="subcellular location">
    <subcellularLocation>
        <location evidence="1">Membrane</location>
        <topology evidence="1">Multi-pass membrane protein</topology>
    </subcellularLocation>
</comment>
<protein>
    <recommendedName>
        <fullName evidence="12">Sterigmatocystin biosynthesis monooxygenase stcW</fullName>
    </recommendedName>
</protein>
<dbReference type="PANTHER" id="PTHR42877:SF1">
    <property type="entry name" value="FAD-BINDING MONOOXYGENASE STCW"/>
    <property type="match status" value="1"/>
</dbReference>
<organism evidence="10 11">
    <name type="scientific">Diplodia seriata</name>
    <dbReference type="NCBI Taxonomy" id="420778"/>
    <lineage>
        <taxon>Eukaryota</taxon>
        <taxon>Fungi</taxon>
        <taxon>Dikarya</taxon>
        <taxon>Ascomycota</taxon>
        <taxon>Pezizomycotina</taxon>
        <taxon>Dothideomycetes</taxon>
        <taxon>Dothideomycetes incertae sedis</taxon>
        <taxon>Botryosphaeriales</taxon>
        <taxon>Botryosphaeriaceae</taxon>
        <taxon>Diplodia</taxon>
    </lineage>
</organism>
<keyword evidence="7" id="KW-0560">Oxidoreductase</keyword>
<keyword evidence="11" id="KW-1185">Reference proteome</keyword>
<feature type="transmembrane region" description="Helical" evidence="9">
    <location>
        <begin position="766"/>
        <end position="787"/>
    </location>
</feature>
<dbReference type="Gene3D" id="3.50.50.60">
    <property type="entry name" value="FAD/NAD(P)-binding domain"/>
    <property type="match status" value="2"/>
</dbReference>
<evidence type="ECO:0000313" key="11">
    <source>
        <dbReference type="Proteomes" id="UP001430584"/>
    </source>
</evidence>
<gene>
    <name evidence="10" type="ORF">SLS55_009558</name>
</gene>
<dbReference type="PANTHER" id="PTHR42877">
    <property type="entry name" value="L-ORNITHINE N(5)-MONOOXYGENASE-RELATED"/>
    <property type="match status" value="1"/>
</dbReference>
<keyword evidence="8 9" id="KW-0472">Membrane</keyword>
<name>A0ABR3C3T1_9PEZI</name>
<feature type="transmembrane region" description="Helical" evidence="9">
    <location>
        <begin position="614"/>
        <end position="638"/>
    </location>
</feature>
<keyword evidence="3" id="KW-0285">Flavoprotein</keyword>
<evidence type="ECO:0000256" key="7">
    <source>
        <dbReference type="ARBA" id="ARBA00023002"/>
    </source>
</evidence>
<evidence type="ECO:0008006" key="12">
    <source>
        <dbReference type="Google" id="ProtNLM"/>
    </source>
</evidence>
<comment type="caution">
    <text evidence="10">The sequence shown here is derived from an EMBL/GenBank/DDBJ whole genome shotgun (WGS) entry which is preliminary data.</text>
</comment>
<sequence>MAPDLNSIAQGFVKDGRWDYSTPGSAGYDIPDTILDDPETRRVKVLTIGAGFSGIMLAYHIQKSCENVDFKIYEKNEDIGGTWLENRYPGCACDVPSHAYTYNFALNPDWPRYFSQSPDIWKYLDKVCEVFDLRKYMTFRTEVVEARWHEDGGKWQVKARQLDSAGNVLREFEEDCDVLLYATGILNNFRWPDLPGLTDKFKGRVVHTARWPREYGEEQWRGERVAVVGSGASSIQTVPNMQPHVGHLDVFVRTGVWFVQLTDNAEKIVEYADETKDEFRREPRKLVEHAKGIEDQVNAIFEVMFEKSEKQAKAQEAMRARMKEMIGDPRLVEGFTPKFQLGCRRVTPGDPYMEAVTKENVDVHFTAVERLTEHGVVGADGVERECDTVVCATGFDVTYRPRFPVVGRNGVDLAEKWKDAPESYLGITVPDMPNFFMYIGPTWPVENGSVAGPLGEVVNYTVKFIKKLQKDHIKSFAPKQHVTDQFNEHAQEWYKHTVWKDSCRSWYKNNDTGRVNAVWPGSSLHYMRTLQEPRYEDYEIKYENARNMWAFLGMGFVRENKIPGADLSPYLSLKEVDPKWLEAVGMDPEAPRKARLAELEDMARFGKKAQLKRIFGLVPIVGFTCCLVITWEAMLIVFQGGLPNGGNAGLIYGYIFVWFGTILQVLVMAEMASMIPLAGGQYNWVAVLSPPSCSKFLSYTTGWLCVIGWQCTVASAGYLSGTLIQGLLVLNYPDYEFQRWHGTLLHIAVILVALFFNTITKPLLPIVELILLGLHVVGFFALIIPLVDLAPHASPKEVFATFYNGGDWSSDGLSFFVGLTATMFAFVGK</sequence>
<evidence type="ECO:0000256" key="2">
    <source>
        <dbReference type="ARBA" id="ARBA00010139"/>
    </source>
</evidence>
<dbReference type="InterPro" id="IPR020946">
    <property type="entry name" value="Flavin_mOase-like"/>
</dbReference>
<evidence type="ECO:0000256" key="1">
    <source>
        <dbReference type="ARBA" id="ARBA00004141"/>
    </source>
</evidence>
<dbReference type="EMBL" id="JAJVCZ030000010">
    <property type="protein sequence ID" value="KAL0255031.1"/>
    <property type="molecule type" value="Genomic_DNA"/>
</dbReference>
<evidence type="ECO:0000256" key="5">
    <source>
        <dbReference type="ARBA" id="ARBA00022827"/>
    </source>
</evidence>
<dbReference type="InterPro" id="IPR036188">
    <property type="entry name" value="FAD/NAD-bd_sf"/>
</dbReference>
<keyword evidence="4 9" id="KW-0812">Transmembrane</keyword>
<dbReference type="SUPFAM" id="SSF51905">
    <property type="entry name" value="FAD/NAD(P)-binding domain"/>
    <property type="match status" value="1"/>
</dbReference>
<evidence type="ECO:0000256" key="4">
    <source>
        <dbReference type="ARBA" id="ARBA00022692"/>
    </source>
</evidence>
<dbReference type="Gene3D" id="1.20.1740.10">
    <property type="entry name" value="Amino acid/polyamine transporter I"/>
    <property type="match status" value="1"/>
</dbReference>
<evidence type="ECO:0000256" key="9">
    <source>
        <dbReference type="SAM" id="Phobius"/>
    </source>
</evidence>
<evidence type="ECO:0000313" key="10">
    <source>
        <dbReference type="EMBL" id="KAL0255031.1"/>
    </source>
</evidence>
<accession>A0ABR3C3T1</accession>